<gene>
    <name evidence="2" type="ORF">GM920_08130</name>
</gene>
<comment type="caution">
    <text evidence="2">The sequence shown here is derived from an EMBL/GenBank/DDBJ whole genome shotgun (WGS) entry which is preliminary data.</text>
</comment>
<evidence type="ECO:0000313" key="3">
    <source>
        <dbReference type="Proteomes" id="UP000636110"/>
    </source>
</evidence>
<feature type="signal peptide" evidence="1">
    <location>
        <begin position="1"/>
        <end position="21"/>
    </location>
</feature>
<dbReference type="PROSITE" id="PS51257">
    <property type="entry name" value="PROKAR_LIPOPROTEIN"/>
    <property type="match status" value="1"/>
</dbReference>
<dbReference type="RefSeq" id="WP_182955569.1">
    <property type="nucleotide sequence ID" value="NZ_WNXC01000002.1"/>
</dbReference>
<proteinExistence type="predicted"/>
<feature type="chain" id="PRO_5045202768" description="Lipoprotein" evidence="1">
    <location>
        <begin position="22"/>
        <end position="280"/>
    </location>
</feature>
<dbReference type="Proteomes" id="UP000636110">
    <property type="component" value="Unassembled WGS sequence"/>
</dbReference>
<evidence type="ECO:0000313" key="2">
    <source>
        <dbReference type="EMBL" id="MBB2148878.1"/>
    </source>
</evidence>
<dbReference type="EMBL" id="WNXC01000002">
    <property type="protein sequence ID" value="MBB2148878.1"/>
    <property type="molecule type" value="Genomic_DNA"/>
</dbReference>
<keyword evidence="3" id="KW-1185">Reference proteome</keyword>
<protein>
    <recommendedName>
        <fullName evidence="4">Lipoprotein</fullName>
    </recommendedName>
</protein>
<organism evidence="2 3">
    <name type="scientific">Pedobacter gandavensis</name>
    <dbReference type="NCBI Taxonomy" id="2679963"/>
    <lineage>
        <taxon>Bacteria</taxon>
        <taxon>Pseudomonadati</taxon>
        <taxon>Bacteroidota</taxon>
        <taxon>Sphingobacteriia</taxon>
        <taxon>Sphingobacteriales</taxon>
        <taxon>Sphingobacteriaceae</taxon>
        <taxon>Pedobacter</taxon>
    </lineage>
</organism>
<accession>A0ABR6EUC9</accession>
<keyword evidence="1" id="KW-0732">Signal</keyword>
<evidence type="ECO:0008006" key="4">
    <source>
        <dbReference type="Google" id="ProtNLM"/>
    </source>
</evidence>
<name>A0ABR6EUC9_9SPHI</name>
<evidence type="ECO:0000256" key="1">
    <source>
        <dbReference type="SAM" id="SignalP"/>
    </source>
</evidence>
<sequence>MKKYKNIQKGAFFLLVSAALSSCSMFGLDVQKDHEYIKKELDPNLYMTARQYLETRAIVPTKLNDTVFKYMKLGLDYAGIDLAEYEKPGRTFLFLHNDAIRVLDDKTKLPKSGFWFDLPIVLKDANGAPIMDPVTLRPKTRPATKWSDYSKETVKNYFLYLILQGDYGFNNAITSNTTLQTLLPPGTVAKKDESMLSYLVTKSTPDPAAAANTVVFTYNFTGAGSGFDPDGKINMKIVYSDGTPLRINDFSSDRSAGQIATNGQVHVFGTTVYPCRYSYL</sequence>
<reference evidence="2 3" key="1">
    <citation type="submission" date="2019-11" db="EMBL/GenBank/DDBJ databases">
        <title>Description of Pedobacter sp. LMG 31462T.</title>
        <authorList>
            <person name="Carlier A."/>
            <person name="Qi S."/>
            <person name="Vandamme P."/>
        </authorList>
    </citation>
    <scope>NUCLEOTIDE SEQUENCE [LARGE SCALE GENOMIC DNA]</scope>
    <source>
        <strain evidence="2 3">LMG 31462</strain>
    </source>
</reference>